<dbReference type="OrthoDB" id="6021991at2759"/>
<dbReference type="Proteomes" id="UP000031668">
    <property type="component" value="Unassembled WGS sequence"/>
</dbReference>
<name>A0A0C2MM31_THEKT</name>
<protein>
    <submittedName>
        <fullName evidence="1">Uncharacterized protein</fullName>
    </submittedName>
</protein>
<reference evidence="1 2" key="1">
    <citation type="journal article" date="2014" name="Genome Biol. Evol.">
        <title>The genome of the myxosporean Thelohanellus kitauei shows adaptations to nutrient acquisition within its fish host.</title>
        <authorList>
            <person name="Yang Y."/>
            <person name="Xiong J."/>
            <person name="Zhou Z."/>
            <person name="Huo F."/>
            <person name="Miao W."/>
            <person name="Ran C."/>
            <person name="Liu Y."/>
            <person name="Zhang J."/>
            <person name="Feng J."/>
            <person name="Wang M."/>
            <person name="Wang M."/>
            <person name="Wang L."/>
            <person name="Yao B."/>
        </authorList>
    </citation>
    <scope>NUCLEOTIDE SEQUENCE [LARGE SCALE GENOMIC DNA]</scope>
    <source>
        <strain evidence="1">Wuqing</strain>
    </source>
</reference>
<proteinExistence type="predicted"/>
<gene>
    <name evidence="1" type="ORF">RF11_04826</name>
</gene>
<dbReference type="EMBL" id="JWZT01004906">
    <property type="protein sequence ID" value="KII62651.1"/>
    <property type="molecule type" value="Genomic_DNA"/>
</dbReference>
<organism evidence="1 2">
    <name type="scientific">Thelohanellus kitauei</name>
    <name type="common">Myxosporean</name>
    <dbReference type="NCBI Taxonomy" id="669202"/>
    <lineage>
        <taxon>Eukaryota</taxon>
        <taxon>Metazoa</taxon>
        <taxon>Cnidaria</taxon>
        <taxon>Myxozoa</taxon>
        <taxon>Myxosporea</taxon>
        <taxon>Bivalvulida</taxon>
        <taxon>Platysporina</taxon>
        <taxon>Myxobolidae</taxon>
        <taxon>Thelohanellus</taxon>
    </lineage>
</organism>
<dbReference type="InterPro" id="IPR038765">
    <property type="entry name" value="Papain-like_cys_pep_sf"/>
</dbReference>
<dbReference type="SUPFAM" id="SSF54001">
    <property type="entry name" value="Cysteine proteinases"/>
    <property type="match status" value="1"/>
</dbReference>
<comment type="caution">
    <text evidence="1">The sequence shown here is derived from an EMBL/GenBank/DDBJ whole genome shotgun (WGS) entry which is preliminary data.</text>
</comment>
<dbReference type="Gene3D" id="3.40.395.10">
    <property type="entry name" value="Adenoviral Proteinase, Chain A"/>
    <property type="match status" value="1"/>
</dbReference>
<keyword evidence="2" id="KW-1185">Reference proteome</keyword>
<sequence>MTHFAKRLKKTIPAVFKRNKIRTTTMENQVDMASNNGNRRATVYKVFDSQIEEYDIETIKTDDFLIISITTSYYYTNFPKRRRKQVEIISPEVVQLVKMTPSLKLITLDEESRDILSPLNLHEKELIIFPVNDNLSPLSSGGTHW</sequence>
<evidence type="ECO:0000313" key="1">
    <source>
        <dbReference type="EMBL" id="KII62651.1"/>
    </source>
</evidence>
<dbReference type="AlphaFoldDB" id="A0A0C2MM31"/>
<accession>A0A0C2MM31</accession>
<evidence type="ECO:0000313" key="2">
    <source>
        <dbReference type="Proteomes" id="UP000031668"/>
    </source>
</evidence>